<keyword evidence="4" id="KW-0813">Transport</keyword>
<dbReference type="GO" id="GO:0016020">
    <property type="term" value="C:membrane"/>
    <property type="evidence" value="ECO:0007669"/>
    <property type="project" value="UniProtKB-SubCell"/>
</dbReference>
<comment type="similarity">
    <text evidence="2">Belongs to the ATPase delta chain family.</text>
</comment>
<evidence type="ECO:0000256" key="5">
    <source>
        <dbReference type="ARBA" id="ARBA00022781"/>
    </source>
</evidence>
<dbReference type="InterPro" id="IPR026015">
    <property type="entry name" value="ATP_synth_OSCP/delta_N_sf"/>
</dbReference>
<dbReference type="Pfam" id="PF00213">
    <property type="entry name" value="OSCP"/>
    <property type="match status" value="1"/>
</dbReference>
<evidence type="ECO:0000256" key="3">
    <source>
        <dbReference type="ARBA" id="ARBA00011648"/>
    </source>
</evidence>
<keyword evidence="6" id="KW-0406">Ion transport</keyword>
<dbReference type="EMBL" id="CM017712">
    <property type="protein sequence ID" value="TYG40988.1"/>
    <property type="molecule type" value="Genomic_DNA"/>
</dbReference>
<dbReference type="PRINTS" id="PR00125">
    <property type="entry name" value="ATPASEDELTA"/>
</dbReference>
<evidence type="ECO:0000256" key="4">
    <source>
        <dbReference type="ARBA" id="ARBA00022448"/>
    </source>
</evidence>
<organism evidence="10 11">
    <name type="scientific">Gossypium darwinii</name>
    <name type="common">Darwin's cotton</name>
    <name type="synonym">Gossypium barbadense var. darwinii</name>
    <dbReference type="NCBI Taxonomy" id="34276"/>
    <lineage>
        <taxon>Eukaryota</taxon>
        <taxon>Viridiplantae</taxon>
        <taxon>Streptophyta</taxon>
        <taxon>Embryophyta</taxon>
        <taxon>Tracheophyta</taxon>
        <taxon>Spermatophyta</taxon>
        <taxon>Magnoliopsida</taxon>
        <taxon>eudicotyledons</taxon>
        <taxon>Gunneridae</taxon>
        <taxon>Pentapetalae</taxon>
        <taxon>rosids</taxon>
        <taxon>malvids</taxon>
        <taxon>Malvales</taxon>
        <taxon>Malvaceae</taxon>
        <taxon>Malvoideae</taxon>
        <taxon>Gossypium</taxon>
    </lineage>
</organism>
<dbReference type="NCBIfam" id="TIGR01145">
    <property type="entry name" value="ATP_synt_delta"/>
    <property type="match status" value="1"/>
</dbReference>
<keyword evidence="8" id="KW-0066">ATP synthesis</keyword>
<dbReference type="GO" id="GO:0046933">
    <property type="term" value="F:proton-transporting ATP synthase activity, rotational mechanism"/>
    <property type="evidence" value="ECO:0007669"/>
    <property type="project" value="InterPro"/>
</dbReference>
<dbReference type="InterPro" id="IPR000711">
    <property type="entry name" value="ATPase_OSCP/dsu"/>
</dbReference>
<dbReference type="Proteomes" id="UP000323506">
    <property type="component" value="Chromosome D12"/>
</dbReference>
<feature type="region of interest" description="Disordered" evidence="9">
    <location>
        <begin position="52"/>
        <end position="80"/>
    </location>
</feature>
<evidence type="ECO:0000313" key="11">
    <source>
        <dbReference type="Proteomes" id="UP000323506"/>
    </source>
</evidence>
<protein>
    <recommendedName>
        <fullName evidence="12">ATP synthase delta chain, chloroplastic</fullName>
    </recommendedName>
</protein>
<dbReference type="AlphaFoldDB" id="A0A5D2AA23"/>
<keyword evidence="7" id="KW-0472">Membrane</keyword>
<keyword evidence="5" id="KW-0375">Hydrogen ion transport</keyword>
<evidence type="ECO:0000256" key="9">
    <source>
        <dbReference type="SAM" id="MobiDB-lite"/>
    </source>
</evidence>
<dbReference type="Gene3D" id="1.10.520.20">
    <property type="entry name" value="N-terminal domain of the delta subunit of the F1F0-ATP synthase"/>
    <property type="match status" value="1"/>
</dbReference>
<evidence type="ECO:0000256" key="2">
    <source>
        <dbReference type="ARBA" id="ARBA00007046"/>
    </source>
</evidence>
<evidence type="ECO:0008006" key="12">
    <source>
        <dbReference type="Google" id="ProtNLM"/>
    </source>
</evidence>
<dbReference type="SUPFAM" id="SSF47928">
    <property type="entry name" value="N-terminal domain of the delta subunit of the F1F0-ATP synthase"/>
    <property type="match status" value="1"/>
</dbReference>
<accession>A0A5D2AA23</accession>
<evidence type="ECO:0000256" key="7">
    <source>
        <dbReference type="ARBA" id="ARBA00023136"/>
    </source>
</evidence>
<evidence type="ECO:0000256" key="8">
    <source>
        <dbReference type="ARBA" id="ARBA00023310"/>
    </source>
</evidence>
<keyword evidence="11" id="KW-1185">Reference proteome</keyword>
<proteinExistence type="inferred from homology"/>
<dbReference type="PANTHER" id="PTHR11910">
    <property type="entry name" value="ATP SYNTHASE DELTA CHAIN"/>
    <property type="match status" value="1"/>
</dbReference>
<name>A0A5D2AA23_GOSDA</name>
<evidence type="ECO:0000256" key="1">
    <source>
        <dbReference type="ARBA" id="ARBA00004370"/>
    </source>
</evidence>
<comment type="subcellular location">
    <subcellularLocation>
        <location evidence="1">Membrane</location>
    </subcellularLocation>
</comment>
<sequence length="280" mass="31581">MAESLRFQISTTKRRFIISYHPHLFLLQTSQTLILSLSMDPLSSSVSSRLKPANFNSTPRQLHPLKPLNRPRYLPPPSPQRPLLFSTTKPTTISTSFTHKNLTALPIFPNPTSLLPSSSLHVHRTPATGYAAALLDTAQSTGSLHEVRRDVRKLSRLLQNSQIQALLNDPFLGDQEKGKAMKELAKKGKFNKHLFNLLKMMVEKNKLGIVSEVLEEFERVYDELIGTKQVWVSSEKMIGEDMLFKIAMKVQKLSGAVKVKVKNLVIDKLPKIPDFGLLYT</sequence>
<gene>
    <name evidence="10" type="ORF">ES288_D12G139000v1</name>
</gene>
<evidence type="ECO:0000256" key="6">
    <source>
        <dbReference type="ARBA" id="ARBA00023065"/>
    </source>
</evidence>
<comment type="subunit">
    <text evidence="3">F-type ATPases have 2 components, CF(1) - the catalytic core - and CF(0) - the membrane proton channel. CF(1) has five subunits: alpha(3), beta(3), gamma(1), delta(1), epsilon(1). CF(0) has three main subunits: a, b and c.</text>
</comment>
<evidence type="ECO:0000313" key="10">
    <source>
        <dbReference type="EMBL" id="TYG40988.1"/>
    </source>
</evidence>
<reference evidence="10 11" key="1">
    <citation type="submission" date="2019-06" db="EMBL/GenBank/DDBJ databases">
        <title>WGS assembly of Gossypium darwinii.</title>
        <authorList>
            <person name="Chen Z.J."/>
            <person name="Sreedasyam A."/>
            <person name="Ando A."/>
            <person name="Song Q."/>
            <person name="De L."/>
            <person name="Hulse-Kemp A."/>
            <person name="Ding M."/>
            <person name="Ye W."/>
            <person name="Kirkbride R."/>
            <person name="Jenkins J."/>
            <person name="Plott C."/>
            <person name="Lovell J."/>
            <person name="Lin Y.-M."/>
            <person name="Vaughn R."/>
            <person name="Liu B."/>
            <person name="Li W."/>
            <person name="Simpson S."/>
            <person name="Scheffler B."/>
            <person name="Saski C."/>
            <person name="Grover C."/>
            <person name="Hu G."/>
            <person name="Conover J."/>
            <person name="Carlson J."/>
            <person name="Shu S."/>
            <person name="Boston L."/>
            <person name="Williams M."/>
            <person name="Peterson D."/>
            <person name="Mcgee K."/>
            <person name="Jones D."/>
            <person name="Wendel J."/>
            <person name="Stelly D."/>
            <person name="Grimwood J."/>
            <person name="Schmutz J."/>
        </authorList>
    </citation>
    <scope>NUCLEOTIDE SEQUENCE [LARGE SCALE GENOMIC DNA]</scope>
    <source>
        <strain evidence="10">1808015.09</strain>
    </source>
</reference>